<name>A0A0R1UP26_9LACO</name>
<reference evidence="3 4" key="1">
    <citation type="journal article" date="2015" name="Genome Announc.">
        <title>Expanding the biotechnology potential of lactobacilli through comparative genomics of 213 strains and associated genera.</title>
        <authorList>
            <person name="Sun Z."/>
            <person name="Harris H.M."/>
            <person name="McCann A."/>
            <person name="Guo C."/>
            <person name="Argimon S."/>
            <person name="Zhang W."/>
            <person name="Yang X."/>
            <person name="Jeffery I.B."/>
            <person name="Cooney J.C."/>
            <person name="Kagawa T.F."/>
            <person name="Liu W."/>
            <person name="Song Y."/>
            <person name="Salvetti E."/>
            <person name="Wrobel A."/>
            <person name="Rasinkangas P."/>
            <person name="Parkhill J."/>
            <person name="Rea M.C."/>
            <person name="O'Sullivan O."/>
            <person name="Ritari J."/>
            <person name="Douillard F.P."/>
            <person name="Paul Ross R."/>
            <person name="Yang R."/>
            <person name="Briner A.E."/>
            <person name="Felis G.E."/>
            <person name="de Vos W.M."/>
            <person name="Barrangou R."/>
            <person name="Klaenhammer T.R."/>
            <person name="Caufield P.W."/>
            <person name="Cui Y."/>
            <person name="Zhang H."/>
            <person name="O'Toole P.W."/>
        </authorList>
    </citation>
    <scope>NUCLEOTIDE SEQUENCE [LARGE SCALE GENOMIC DNA]</scope>
    <source>
        <strain evidence="3 4">DSM 18793</strain>
    </source>
</reference>
<evidence type="ECO:0000313" key="4">
    <source>
        <dbReference type="Proteomes" id="UP000051084"/>
    </source>
</evidence>
<evidence type="ECO:0000256" key="1">
    <source>
        <dbReference type="SAM" id="MobiDB-lite"/>
    </source>
</evidence>
<keyword evidence="2" id="KW-0812">Transmembrane</keyword>
<dbReference type="OrthoDB" id="2330079at2"/>
<keyword evidence="4" id="KW-1185">Reference proteome</keyword>
<keyword evidence="2" id="KW-0472">Membrane</keyword>
<proteinExistence type="predicted"/>
<dbReference type="Gene3D" id="4.10.1060.50">
    <property type="match status" value="1"/>
</dbReference>
<dbReference type="RefSeq" id="WP_054652010.1">
    <property type="nucleotide sequence ID" value="NZ_AZGC01000026.1"/>
</dbReference>
<feature type="compositionally biased region" description="Polar residues" evidence="1">
    <location>
        <begin position="29"/>
        <end position="41"/>
    </location>
</feature>
<evidence type="ECO:0008006" key="5">
    <source>
        <dbReference type="Google" id="ProtNLM"/>
    </source>
</evidence>
<dbReference type="Proteomes" id="UP000051084">
    <property type="component" value="Unassembled WGS sequence"/>
</dbReference>
<feature type="region of interest" description="Disordered" evidence="1">
    <location>
        <begin position="29"/>
        <end position="59"/>
    </location>
</feature>
<organism evidence="3 4">
    <name type="scientific">Limosilactobacillus equigenerosi DSM 18793 = JCM 14505</name>
    <dbReference type="NCBI Taxonomy" id="1423742"/>
    <lineage>
        <taxon>Bacteria</taxon>
        <taxon>Bacillati</taxon>
        <taxon>Bacillota</taxon>
        <taxon>Bacilli</taxon>
        <taxon>Lactobacillales</taxon>
        <taxon>Lactobacillaceae</taxon>
        <taxon>Limosilactobacillus</taxon>
    </lineage>
</organism>
<dbReference type="PATRIC" id="fig|1423742.4.peg.976"/>
<protein>
    <recommendedName>
        <fullName evidence="5">Zinc-ribbon domain-containing protein</fullName>
    </recommendedName>
</protein>
<sequence length="89" mass="9507">MKFCPNCGTQTEPGATNCFNCGFALPQPKTASPTNQSSGPTPTKFDDYPVGVQEDTTPATTNDDSHALTWLITAIIIVTVVIALLIFIF</sequence>
<evidence type="ECO:0000313" key="3">
    <source>
        <dbReference type="EMBL" id="KRL94892.1"/>
    </source>
</evidence>
<dbReference type="AlphaFoldDB" id="A0A0R1UP26"/>
<evidence type="ECO:0000256" key="2">
    <source>
        <dbReference type="SAM" id="Phobius"/>
    </source>
</evidence>
<keyword evidence="2" id="KW-1133">Transmembrane helix</keyword>
<gene>
    <name evidence="3" type="ORF">FC21_GL000935</name>
</gene>
<dbReference type="STRING" id="417373.GCA_001570685_00314"/>
<accession>A0A0R1UP26</accession>
<comment type="caution">
    <text evidence="3">The sequence shown here is derived from an EMBL/GenBank/DDBJ whole genome shotgun (WGS) entry which is preliminary data.</text>
</comment>
<dbReference type="EMBL" id="AZGC01000026">
    <property type="protein sequence ID" value="KRL94892.1"/>
    <property type="molecule type" value="Genomic_DNA"/>
</dbReference>
<feature type="transmembrane region" description="Helical" evidence="2">
    <location>
        <begin position="67"/>
        <end position="88"/>
    </location>
</feature>
<dbReference type="InterPro" id="IPR038587">
    <property type="entry name" value="Ribosomal_eL40_sf"/>
</dbReference>